<evidence type="ECO:0000259" key="2">
    <source>
        <dbReference type="Pfam" id="PF18896"/>
    </source>
</evidence>
<dbReference type="AlphaFoldDB" id="A0A078APF0"/>
<protein>
    <recommendedName>
        <fullName evidence="2">Transglycosylase SLT domain-containing protein</fullName>
    </recommendedName>
</protein>
<dbReference type="OMA" id="WQINSVN"/>
<dbReference type="Pfam" id="PF18896">
    <property type="entry name" value="SLT_3"/>
    <property type="match status" value="1"/>
</dbReference>
<keyword evidence="4" id="KW-1185">Reference proteome</keyword>
<reference evidence="3 4" key="1">
    <citation type="submission" date="2014-06" db="EMBL/GenBank/DDBJ databases">
        <authorList>
            <person name="Swart Estienne"/>
        </authorList>
    </citation>
    <scope>NUCLEOTIDE SEQUENCE [LARGE SCALE GENOMIC DNA]</scope>
    <source>
        <strain evidence="3 4">130c</strain>
    </source>
</reference>
<feature type="chain" id="PRO_5001729540" description="Transglycosylase SLT domain-containing protein" evidence="1">
    <location>
        <begin position="21"/>
        <end position="149"/>
    </location>
</feature>
<sequence length="149" mass="15774">MQSVSKIAVLLALGLALVMADNCGGNCPSGNCKQCICPAPTYTDIAAACARWSGWSQSCCECIVKHESGGNTHAQLWDSDGSNDIGLWQINSVNWGQCNGGNAPCDVNSNFECAKKIFGWGGNSWRLWSTCSACGCCGHGFLQAEETLQ</sequence>
<dbReference type="InterPro" id="IPR043992">
    <property type="entry name" value="SLT_3"/>
</dbReference>
<evidence type="ECO:0000313" key="3">
    <source>
        <dbReference type="EMBL" id="CDW84019.1"/>
    </source>
</evidence>
<dbReference type="InterPro" id="IPR023346">
    <property type="entry name" value="Lysozyme-like_dom_sf"/>
</dbReference>
<dbReference type="SUPFAM" id="SSF53955">
    <property type="entry name" value="Lysozyme-like"/>
    <property type="match status" value="1"/>
</dbReference>
<name>A0A078APF0_STYLE</name>
<gene>
    <name evidence="3" type="primary">Contig8961.g9586</name>
    <name evidence="3" type="ORF">STYLEM_13076</name>
</gene>
<feature type="domain" description="Transglycosylase SLT" evidence="2">
    <location>
        <begin position="67"/>
        <end position="130"/>
    </location>
</feature>
<feature type="signal peptide" evidence="1">
    <location>
        <begin position="1"/>
        <end position="20"/>
    </location>
</feature>
<evidence type="ECO:0000256" key="1">
    <source>
        <dbReference type="SAM" id="SignalP"/>
    </source>
</evidence>
<evidence type="ECO:0000313" key="4">
    <source>
        <dbReference type="Proteomes" id="UP000039865"/>
    </source>
</evidence>
<dbReference type="Gene3D" id="1.10.530.10">
    <property type="match status" value="1"/>
</dbReference>
<dbReference type="EMBL" id="CCKQ01012402">
    <property type="protein sequence ID" value="CDW84019.1"/>
    <property type="molecule type" value="Genomic_DNA"/>
</dbReference>
<dbReference type="InParanoid" id="A0A078APF0"/>
<keyword evidence="1" id="KW-0732">Signal</keyword>
<accession>A0A078APF0</accession>
<organism evidence="3 4">
    <name type="scientific">Stylonychia lemnae</name>
    <name type="common">Ciliate</name>
    <dbReference type="NCBI Taxonomy" id="5949"/>
    <lineage>
        <taxon>Eukaryota</taxon>
        <taxon>Sar</taxon>
        <taxon>Alveolata</taxon>
        <taxon>Ciliophora</taxon>
        <taxon>Intramacronucleata</taxon>
        <taxon>Spirotrichea</taxon>
        <taxon>Stichotrichia</taxon>
        <taxon>Sporadotrichida</taxon>
        <taxon>Oxytrichidae</taxon>
        <taxon>Stylonychinae</taxon>
        <taxon>Stylonychia</taxon>
    </lineage>
</organism>
<proteinExistence type="predicted"/>
<dbReference type="OrthoDB" id="17373at2759"/>
<dbReference type="Proteomes" id="UP000039865">
    <property type="component" value="Unassembled WGS sequence"/>
</dbReference>